<dbReference type="GO" id="GO:0051213">
    <property type="term" value="F:dioxygenase activity"/>
    <property type="evidence" value="ECO:0007669"/>
    <property type="project" value="UniProtKB-KW"/>
</dbReference>
<dbReference type="KEGG" id="rbd:ALSL_1922"/>
<dbReference type="InterPro" id="IPR007803">
    <property type="entry name" value="Asp/Arg/Pro-Hydrxlase"/>
</dbReference>
<dbReference type="RefSeq" id="WP_198410650.1">
    <property type="nucleotide sequence ID" value="NZ_AP018560.1"/>
</dbReference>
<sequence>MANPDQAPLWRRLLIKGGKHFLRWNGRFQARHSRIPTTPVIDNHYFDWVPRLEGAWREIRAELDHLLEHPEELPAFHQISPDQKRISKGDNWKTFGFYVYGKRVDHNCALCPRTAAVLDTLPGMRSAMFSILKPHYHIAPHKGPTRAVIRAHLGLKVPADWRNVWIRVDDQILHWHEGKVILFDDSYEHEVRNDTDELRAVLFIDIDRPMDRIGTLFNRALLRVIQMSPYVRQPLRNLAQWHREHRL</sequence>
<reference evidence="6" key="1">
    <citation type="submission" date="2018-04" db="EMBL/GenBank/DDBJ databases">
        <authorList>
            <person name="Watanabe M."/>
            <person name="Kojima H."/>
        </authorList>
    </citation>
    <scope>NUCLEOTIDE SEQUENCE [LARGE SCALE GENOMIC DNA]</scope>
    <source>
        <strain evidence="6">Dysh456</strain>
    </source>
</reference>
<dbReference type="InterPro" id="IPR027443">
    <property type="entry name" value="IPNS-like_sf"/>
</dbReference>
<evidence type="ECO:0000313" key="5">
    <source>
        <dbReference type="EMBL" id="BBD80569.1"/>
    </source>
</evidence>
<dbReference type="SUPFAM" id="SSF51197">
    <property type="entry name" value="Clavaminate synthase-like"/>
    <property type="match status" value="1"/>
</dbReference>
<dbReference type="PANTHER" id="PTHR46332">
    <property type="entry name" value="ASPARTATE BETA-HYDROXYLASE DOMAIN-CONTAINING PROTEIN 2"/>
    <property type="match status" value="1"/>
</dbReference>
<proteinExistence type="inferred from homology"/>
<keyword evidence="2 5" id="KW-0223">Dioxygenase</keyword>
<dbReference type="Gene3D" id="2.60.120.330">
    <property type="entry name" value="B-lactam Antibiotic, Isopenicillin N Synthase, Chain"/>
    <property type="match status" value="1"/>
</dbReference>
<protein>
    <submittedName>
        <fullName evidence="5">Aspartyl/asparaginyl beta-hydroxylase and related dioxygenases</fullName>
    </submittedName>
</protein>
<dbReference type="AlphaFoldDB" id="A0A2Z6E7T8"/>
<dbReference type="Proteomes" id="UP000270530">
    <property type="component" value="Chromosome"/>
</dbReference>
<dbReference type="EMBL" id="AP018560">
    <property type="protein sequence ID" value="BBD80569.1"/>
    <property type="molecule type" value="Genomic_DNA"/>
</dbReference>
<accession>A0A2Z6E7T8</accession>
<reference evidence="6" key="2">
    <citation type="submission" date="2018-06" db="EMBL/GenBank/DDBJ databases">
        <title>Genome sequence of Rhodanobacteraceae bacterium strain Dysh456.</title>
        <authorList>
            <person name="Fukui M."/>
        </authorList>
    </citation>
    <scope>NUCLEOTIDE SEQUENCE [LARGE SCALE GENOMIC DNA]</scope>
    <source>
        <strain evidence="6">Dysh456</strain>
    </source>
</reference>
<dbReference type="GO" id="GO:0016020">
    <property type="term" value="C:membrane"/>
    <property type="evidence" value="ECO:0007669"/>
    <property type="project" value="TreeGrafter"/>
</dbReference>
<name>A0A2Z6E7T8_9GAMM</name>
<keyword evidence="3" id="KW-0560">Oxidoreductase</keyword>
<keyword evidence="6" id="KW-1185">Reference proteome</keyword>
<evidence type="ECO:0000256" key="3">
    <source>
        <dbReference type="ARBA" id="ARBA00023002"/>
    </source>
</evidence>
<feature type="domain" description="Aspartyl/asparaginy/proline hydroxylase" evidence="4">
    <location>
        <begin position="55"/>
        <end position="209"/>
    </location>
</feature>
<dbReference type="Pfam" id="PF05118">
    <property type="entry name" value="Asp_Arg_Hydrox"/>
    <property type="match status" value="1"/>
</dbReference>
<dbReference type="PANTHER" id="PTHR46332:SF5">
    <property type="entry name" value="ASPARTATE BETA-HYDROXYLASE DOMAIN CONTAINING 2"/>
    <property type="match status" value="1"/>
</dbReference>
<gene>
    <name evidence="5" type="ORF">ALSL_1922</name>
</gene>
<evidence type="ECO:0000256" key="1">
    <source>
        <dbReference type="ARBA" id="ARBA00007730"/>
    </source>
</evidence>
<organism evidence="5 6">
    <name type="scientific">Aerosticca soli</name>
    <dbReference type="NCBI Taxonomy" id="2010829"/>
    <lineage>
        <taxon>Bacteria</taxon>
        <taxon>Pseudomonadati</taxon>
        <taxon>Pseudomonadota</taxon>
        <taxon>Gammaproteobacteria</taxon>
        <taxon>Lysobacterales</taxon>
        <taxon>Rhodanobacteraceae</taxon>
        <taxon>Aerosticca</taxon>
    </lineage>
</organism>
<dbReference type="InterPro" id="IPR051821">
    <property type="entry name" value="Asp/Asn_beta-hydroxylase"/>
</dbReference>
<comment type="similarity">
    <text evidence="1">Belongs to the aspartyl/asparaginyl beta-hydroxylase family.</text>
</comment>
<evidence type="ECO:0000256" key="2">
    <source>
        <dbReference type="ARBA" id="ARBA00022964"/>
    </source>
</evidence>
<evidence type="ECO:0000259" key="4">
    <source>
        <dbReference type="Pfam" id="PF05118"/>
    </source>
</evidence>
<evidence type="ECO:0000313" key="6">
    <source>
        <dbReference type="Proteomes" id="UP000270530"/>
    </source>
</evidence>